<dbReference type="RefSeq" id="XP_023092214.1">
    <property type="nucleotide sequence ID" value="XM_023237229.1"/>
</dbReference>
<accession>Q2U817</accession>
<dbReference type="GeneID" id="5995488"/>
<proteinExistence type="predicted"/>
<dbReference type="EMBL" id="AP007164">
    <property type="protein sequence ID" value="BAE62298.1"/>
    <property type="molecule type" value="Genomic_DNA"/>
</dbReference>
<sequence length="311" mass="35058">MQYTNEFPDSAPTVHEHQTINPQFLNTPQQANNQHAPLNNFIYVNPPSFERQDNQRWVPISKSLVPLYFQLHLLTLFFRTFDYFRNDLQMPSILNRPTANSPSVPATQTPGVEVVMPANRKKQTTSKKVTKKSASKASTKKPDGRSASSGSETDSSDSELEIEAPEEPSPIPLVRPNEPEAAARYDALRAVWSPRNRRPHADKVKGALVAFKDVVKAVRDTWKEKSQAMKMAENKGENDKAAQIKKDVVLQRRLMDVVVSTTLDQGHPTIVEKSQKRIESLSRVISLVWTSAYLHKKNAYKTKEIKGEGSL</sequence>
<reference evidence="2 3" key="1">
    <citation type="journal article" date="2005" name="Nature">
        <title>Genome sequencing and analysis of Aspergillus oryzae.</title>
        <authorList>
            <person name="Machida M."/>
            <person name="Asai K."/>
            <person name="Sano M."/>
            <person name="Tanaka T."/>
            <person name="Kumagai T."/>
            <person name="Terai G."/>
            <person name="Kusumoto K."/>
            <person name="Arima T."/>
            <person name="Akita O."/>
            <person name="Kashiwagi Y."/>
            <person name="Abe K."/>
            <person name="Gomi K."/>
            <person name="Horiuchi H."/>
            <person name="Kitamoto K."/>
            <person name="Kobayashi T."/>
            <person name="Takeuchi M."/>
            <person name="Denning D.W."/>
            <person name="Galagan J.E."/>
            <person name="Nierman W.C."/>
            <person name="Yu J."/>
            <person name="Archer D.B."/>
            <person name="Bennett J.W."/>
            <person name="Bhatnagar D."/>
            <person name="Cleveland T.E."/>
            <person name="Fedorova N.D."/>
            <person name="Gotoh O."/>
            <person name="Horikawa H."/>
            <person name="Hosoyama A."/>
            <person name="Ichinomiya M."/>
            <person name="Igarashi R."/>
            <person name="Iwashita K."/>
            <person name="Juvvadi P.R."/>
            <person name="Kato M."/>
            <person name="Kato Y."/>
            <person name="Kin T."/>
            <person name="Kokubun A."/>
            <person name="Maeda H."/>
            <person name="Maeyama N."/>
            <person name="Maruyama J."/>
            <person name="Nagasaki H."/>
            <person name="Nakajima T."/>
            <person name="Oda K."/>
            <person name="Okada K."/>
            <person name="Paulsen I."/>
            <person name="Sakamoto K."/>
            <person name="Sawano T."/>
            <person name="Takahashi M."/>
            <person name="Takase K."/>
            <person name="Terabayashi Y."/>
            <person name="Wortman J."/>
            <person name="Yamada O."/>
            <person name="Yamagata Y."/>
            <person name="Anazawa H."/>
            <person name="Hata Y."/>
            <person name="Koide Y."/>
            <person name="Komori T."/>
            <person name="Koyama Y."/>
            <person name="Minetoki T."/>
            <person name="Suharnan S."/>
            <person name="Tanaka A."/>
            <person name="Isono K."/>
            <person name="Kuhara S."/>
            <person name="Ogasawara N."/>
            <person name="Kikuchi H."/>
        </authorList>
    </citation>
    <scope>NUCLEOTIDE SEQUENCE [LARGE SCALE GENOMIC DNA]</scope>
    <source>
        <strain evidence="3">ATCC 42149 / RIB 40</strain>
    </source>
</reference>
<evidence type="ECO:0000313" key="2">
    <source>
        <dbReference type="EMBL" id="BAE62298.1"/>
    </source>
</evidence>
<keyword evidence="3" id="KW-1185">Reference proteome</keyword>
<name>Q2U817_ASPOR</name>
<gene>
    <name evidence="2" type="ORF">AO090701000607</name>
</gene>
<organism evidence="2 3">
    <name type="scientific">Aspergillus oryzae (strain ATCC 42149 / RIB 40)</name>
    <name type="common">Yellow koji mold</name>
    <dbReference type="NCBI Taxonomy" id="510516"/>
    <lineage>
        <taxon>Eukaryota</taxon>
        <taxon>Fungi</taxon>
        <taxon>Dikarya</taxon>
        <taxon>Ascomycota</taxon>
        <taxon>Pezizomycotina</taxon>
        <taxon>Eurotiomycetes</taxon>
        <taxon>Eurotiomycetidae</taxon>
        <taxon>Eurotiales</taxon>
        <taxon>Aspergillaceae</taxon>
        <taxon>Aspergillus</taxon>
        <taxon>Aspergillus subgen. Circumdati</taxon>
    </lineage>
</organism>
<feature type="region of interest" description="Disordered" evidence="1">
    <location>
        <begin position="94"/>
        <end position="178"/>
    </location>
</feature>
<dbReference type="EMBL" id="BA000053">
    <property type="protein sequence ID" value="BAE62298.1"/>
    <property type="molecule type" value="Genomic_DNA"/>
</dbReference>
<protein>
    <submittedName>
        <fullName evidence="2">DNA, SC111</fullName>
    </submittedName>
</protein>
<evidence type="ECO:0000313" key="3">
    <source>
        <dbReference type="Proteomes" id="UP000006564"/>
    </source>
</evidence>
<evidence type="ECO:0000256" key="1">
    <source>
        <dbReference type="SAM" id="MobiDB-lite"/>
    </source>
</evidence>
<dbReference type="HOGENOM" id="CLU_894236_0_0_1"/>
<dbReference type="Proteomes" id="UP000006564">
    <property type="component" value="Chromosome 5"/>
</dbReference>
<feature type="compositionally biased region" description="Basic residues" evidence="1">
    <location>
        <begin position="119"/>
        <end position="134"/>
    </location>
</feature>
<dbReference type="KEGG" id="aor:AO090701000607"/>
<feature type="compositionally biased region" description="Acidic residues" evidence="1">
    <location>
        <begin position="154"/>
        <end position="166"/>
    </location>
</feature>
<feature type="compositionally biased region" description="Polar residues" evidence="1">
    <location>
        <begin position="95"/>
        <end position="110"/>
    </location>
</feature>
<dbReference type="STRING" id="510516.Q2U817"/>
<dbReference type="AlphaFoldDB" id="Q2U817"/>